<accession>A0A9X4RNC2</accession>
<proteinExistence type="predicted"/>
<comment type="caution">
    <text evidence="1">The sequence shown here is derived from an EMBL/GenBank/DDBJ whole genome shotgun (WGS) entry which is preliminary data.</text>
</comment>
<dbReference type="InterPro" id="IPR054795">
    <property type="entry name" value="TumE"/>
</dbReference>
<dbReference type="EMBL" id="VBTY01000289">
    <property type="protein sequence ID" value="MDG3497159.1"/>
    <property type="molecule type" value="Genomic_DNA"/>
</dbReference>
<evidence type="ECO:0000313" key="2">
    <source>
        <dbReference type="Proteomes" id="UP001152872"/>
    </source>
</evidence>
<reference evidence="1" key="1">
    <citation type="submission" date="2019-05" db="EMBL/GenBank/DDBJ databases">
        <title>Whole genome sequencing of Pseudanabaena catenata USMAC16.</title>
        <authorList>
            <person name="Khan Z."/>
            <person name="Omar W.M."/>
            <person name="Convey P."/>
            <person name="Merican F."/>
            <person name="Najimudin N."/>
        </authorList>
    </citation>
    <scope>NUCLEOTIDE SEQUENCE</scope>
    <source>
        <strain evidence="1">USMAC16</strain>
    </source>
</reference>
<dbReference type="InterPro" id="IPR045397">
    <property type="entry name" value="TumE-like"/>
</dbReference>
<protein>
    <submittedName>
        <fullName evidence="1">DUF6516 family protein</fullName>
    </submittedName>
</protein>
<keyword evidence="2" id="KW-1185">Reference proteome</keyword>
<organism evidence="1 2">
    <name type="scientific">Pseudanabaena catenata USMAC16</name>
    <dbReference type="NCBI Taxonomy" id="1855837"/>
    <lineage>
        <taxon>Bacteria</taxon>
        <taxon>Bacillati</taxon>
        <taxon>Cyanobacteriota</taxon>
        <taxon>Cyanophyceae</taxon>
        <taxon>Pseudanabaenales</taxon>
        <taxon>Pseudanabaenaceae</taxon>
        <taxon>Pseudanabaena</taxon>
    </lineage>
</organism>
<dbReference type="RefSeq" id="WP_009629364.1">
    <property type="nucleotide sequence ID" value="NZ_VBTY01000289.1"/>
</dbReference>
<dbReference type="Proteomes" id="UP001152872">
    <property type="component" value="Unassembled WGS sequence"/>
</dbReference>
<name>A0A9X4RNC2_9CYAN</name>
<sequence length="132" mass="15424">MSRNSFRDYFDQIDQLLEAYPDVYVENYNATILSSERANLKLRLRFYFQYLLSISEALVVVDDQITAIDYRYHFQDGQNNLVFRYDNTPHFPNLSSFPHHKHLVDRVIACGQPNIAMVIQDAIAFIGSNDIN</sequence>
<gene>
    <name evidence="1" type="ORF">FEV09_21705</name>
</gene>
<dbReference type="NCBIfam" id="NF045777">
    <property type="entry name" value="TumE"/>
    <property type="match status" value="1"/>
</dbReference>
<dbReference type="AlphaFoldDB" id="A0A9X4RNC2"/>
<dbReference type="Pfam" id="PF20126">
    <property type="entry name" value="TumE"/>
    <property type="match status" value="1"/>
</dbReference>
<evidence type="ECO:0000313" key="1">
    <source>
        <dbReference type="EMBL" id="MDG3497159.1"/>
    </source>
</evidence>